<comment type="caution">
    <text evidence="2">The sequence shown here is derived from an EMBL/GenBank/DDBJ whole genome shotgun (WGS) entry which is preliminary data.</text>
</comment>
<dbReference type="SUPFAM" id="SSF102114">
    <property type="entry name" value="Radical SAM enzymes"/>
    <property type="match status" value="1"/>
</dbReference>
<dbReference type="GO" id="GO:0051536">
    <property type="term" value="F:iron-sulfur cluster binding"/>
    <property type="evidence" value="ECO:0007669"/>
    <property type="project" value="InterPro"/>
</dbReference>
<dbReference type="Pfam" id="PF01966">
    <property type="entry name" value="HD"/>
    <property type="match status" value="1"/>
</dbReference>
<dbReference type="GO" id="GO:0003824">
    <property type="term" value="F:catalytic activity"/>
    <property type="evidence" value="ECO:0007669"/>
    <property type="project" value="InterPro"/>
</dbReference>
<dbReference type="InterPro" id="IPR023862">
    <property type="entry name" value="CHP03960_rSAM"/>
</dbReference>
<evidence type="ECO:0000313" key="3">
    <source>
        <dbReference type="Proteomes" id="UP000474676"/>
    </source>
</evidence>
<accession>A0A6L5Y7S0</accession>
<feature type="domain" description="Radical SAM core" evidence="1">
    <location>
        <begin position="425"/>
        <end position="659"/>
    </location>
</feature>
<dbReference type="InterPro" id="IPR003607">
    <property type="entry name" value="HD/PDEase_dom"/>
</dbReference>
<dbReference type="SFLD" id="SFLDS00029">
    <property type="entry name" value="Radical_SAM"/>
    <property type="match status" value="1"/>
</dbReference>
<dbReference type="InterPro" id="IPR007197">
    <property type="entry name" value="rSAM"/>
</dbReference>
<dbReference type="Pfam" id="PF04055">
    <property type="entry name" value="Radical_SAM"/>
    <property type="match status" value="1"/>
</dbReference>
<dbReference type="PROSITE" id="PS51918">
    <property type="entry name" value="RADICAL_SAM"/>
    <property type="match status" value="1"/>
</dbReference>
<organism evidence="2 3">
    <name type="scientific">Hornefia butyriciproducens</name>
    <dbReference type="NCBI Taxonomy" id="2652293"/>
    <lineage>
        <taxon>Bacteria</taxon>
        <taxon>Bacillati</taxon>
        <taxon>Bacillota</taxon>
        <taxon>Clostridia</taxon>
        <taxon>Peptostreptococcales</taxon>
        <taxon>Anaerovoracaceae</taxon>
        <taxon>Hornefia</taxon>
    </lineage>
</organism>
<dbReference type="PANTHER" id="PTHR42731">
    <property type="entry name" value="SLL1084 PROTEIN"/>
    <property type="match status" value="1"/>
</dbReference>
<dbReference type="Gene3D" id="3.80.30.20">
    <property type="entry name" value="tm_1862 like domain"/>
    <property type="match status" value="1"/>
</dbReference>
<sequence length="784" mass="90312">MSESRRLTEKDCFEYFRKYKTPPHVIAHCEAVSKTAVRIAEELNRHGYDLDIGLIRYAGLIHDVARLQEHHEQVAADMLEADGFYDEAAIVRVHMFYKFGDISQISETDLVCLGDRLVREDEYVGLDKRVDYLIHKKGENPERTRHLLAAREMTRGYMDQIEAVIGRTVDSLFRPPLDYLLKQVEKPARYIGNEVNVVVKDPAETELRFAFAFPDMYEIGMSYMGLQIIYNLVNKMEKICCERVFAPAPDMEALMRRENYPLFTLETKTPCREMDLLGFTLQYEMSFTNILNMLELSEIPLRSDERSERDPLVIAGGPCAFNPEPLADFIDLFLIGDGEEALPEFLELIRVCRKQGLSREETLKRAAGLSGVYVPSFYEPVYDASGVVLEYKKKWYGAPDRVRKAIVSDLNHAEYPVNNIVPLIETVHDRAVVETFRGCTRGCRFCQAGMIYRPVRERNRENILRIAAEQLKRTGHDELALMSLSTSDYSDFEGLAMELTEYCRERNVSLSLPSLRLDSFSFQVLEEIQKYKKSGLTFAPEAGTQRLRDVINKGITEEDIYSAVEQAIELGWRHVKLYFMIGLPSETDADLDGIAEIAKNIINIHKRSGRGGRFNVTVSISNFVPKAHTPFQWFPQNSTEEFKRKHDYLTERLRIKGVTYNYHDDAVSTCEAVFARGDRRCGQLLLNAHRAGCRFDGWSEYFDRDKWNELLQNWEVDYRFYTERERSCDEVFPWDVIDSGVTKDFLLRENRKAEQAMTTADCRSGCSGCGVNQYTYCSQEGSHV</sequence>
<dbReference type="Proteomes" id="UP000474676">
    <property type="component" value="Unassembled WGS sequence"/>
</dbReference>
<dbReference type="CDD" id="cd00077">
    <property type="entry name" value="HDc"/>
    <property type="match status" value="1"/>
</dbReference>
<evidence type="ECO:0000259" key="1">
    <source>
        <dbReference type="PROSITE" id="PS51918"/>
    </source>
</evidence>
<dbReference type="SFLD" id="SFLDG01082">
    <property type="entry name" value="B12-binding_domain_containing"/>
    <property type="match status" value="1"/>
</dbReference>
<proteinExistence type="predicted"/>
<dbReference type="SMART" id="SM00729">
    <property type="entry name" value="Elp3"/>
    <property type="match status" value="1"/>
</dbReference>
<dbReference type="InterPro" id="IPR023404">
    <property type="entry name" value="rSAM_horseshoe"/>
</dbReference>
<dbReference type="SUPFAM" id="SSF109604">
    <property type="entry name" value="HD-domain/PDEase-like"/>
    <property type="match status" value="1"/>
</dbReference>
<keyword evidence="3" id="KW-1185">Reference proteome</keyword>
<dbReference type="PANTHER" id="PTHR42731:SF1">
    <property type="entry name" value="RADICAL SAM DOMAIN PROTEIN"/>
    <property type="match status" value="1"/>
</dbReference>
<gene>
    <name evidence="2" type="ORF">FYJ64_07130</name>
</gene>
<evidence type="ECO:0000313" key="2">
    <source>
        <dbReference type="EMBL" id="MST52082.1"/>
    </source>
</evidence>
<dbReference type="Gene3D" id="1.10.3210.10">
    <property type="entry name" value="Hypothetical protein af1432"/>
    <property type="match status" value="1"/>
</dbReference>
<dbReference type="AlphaFoldDB" id="A0A6L5Y7S0"/>
<dbReference type="Pfam" id="PF19864">
    <property type="entry name" value="Radical_SAM_N2"/>
    <property type="match status" value="1"/>
</dbReference>
<dbReference type="CDD" id="cd01335">
    <property type="entry name" value="Radical_SAM"/>
    <property type="match status" value="1"/>
</dbReference>
<dbReference type="InterPro" id="IPR058240">
    <property type="entry name" value="rSAM_sf"/>
</dbReference>
<dbReference type="NCBIfam" id="TIGR03960">
    <property type="entry name" value="rSAM_fuse_unch"/>
    <property type="match status" value="1"/>
</dbReference>
<dbReference type="InterPro" id="IPR045784">
    <property type="entry name" value="Radical_SAM_N2"/>
</dbReference>
<name>A0A6L5Y7S0_9FIRM</name>
<dbReference type="InterPro" id="IPR006638">
    <property type="entry name" value="Elp3/MiaA/NifB-like_rSAM"/>
</dbReference>
<dbReference type="InterPro" id="IPR006674">
    <property type="entry name" value="HD_domain"/>
</dbReference>
<protein>
    <submittedName>
        <fullName evidence="2">TIGR03960 family B12-binding radical SAM protein</fullName>
    </submittedName>
</protein>
<dbReference type="EMBL" id="VUMZ01000006">
    <property type="protein sequence ID" value="MST52082.1"/>
    <property type="molecule type" value="Genomic_DNA"/>
</dbReference>
<reference evidence="2 3" key="1">
    <citation type="submission" date="2019-08" db="EMBL/GenBank/DDBJ databases">
        <title>In-depth cultivation of the pig gut microbiome towards novel bacterial diversity and tailored functional studies.</title>
        <authorList>
            <person name="Wylensek D."/>
            <person name="Hitch T.C.A."/>
            <person name="Clavel T."/>
        </authorList>
    </citation>
    <scope>NUCLEOTIDE SEQUENCE [LARGE SCALE GENOMIC DNA]</scope>
    <source>
        <strain evidence="2 3">WCA-MUC-591-APC-3H</strain>
    </source>
</reference>